<dbReference type="AlphaFoldDB" id="A0A0D7BL74"/>
<evidence type="ECO:0008006" key="4">
    <source>
        <dbReference type="Google" id="ProtNLM"/>
    </source>
</evidence>
<feature type="region of interest" description="Disordered" evidence="1">
    <location>
        <begin position="114"/>
        <end position="156"/>
    </location>
</feature>
<dbReference type="EMBL" id="KN880457">
    <property type="protein sequence ID" value="KIY71192.1"/>
    <property type="molecule type" value="Genomic_DNA"/>
</dbReference>
<proteinExistence type="predicted"/>
<feature type="compositionally biased region" description="Acidic residues" evidence="1">
    <location>
        <begin position="145"/>
        <end position="154"/>
    </location>
</feature>
<accession>A0A0D7BL74</accession>
<reference evidence="2 3" key="1">
    <citation type="journal article" date="2015" name="Fungal Genet. Biol.">
        <title>Evolution of novel wood decay mechanisms in Agaricales revealed by the genome sequences of Fistulina hepatica and Cylindrobasidium torrendii.</title>
        <authorList>
            <person name="Floudas D."/>
            <person name="Held B.W."/>
            <person name="Riley R."/>
            <person name="Nagy L.G."/>
            <person name="Koehler G."/>
            <person name="Ransdell A.S."/>
            <person name="Younus H."/>
            <person name="Chow J."/>
            <person name="Chiniquy J."/>
            <person name="Lipzen A."/>
            <person name="Tritt A."/>
            <person name="Sun H."/>
            <person name="Haridas S."/>
            <person name="LaButti K."/>
            <person name="Ohm R.A."/>
            <person name="Kues U."/>
            <person name="Blanchette R.A."/>
            <person name="Grigoriev I.V."/>
            <person name="Minto R.E."/>
            <person name="Hibbett D.S."/>
        </authorList>
    </citation>
    <scope>NUCLEOTIDE SEQUENCE [LARGE SCALE GENOMIC DNA]</scope>
    <source>
        <strain evidence="2 3">FP15055 ss-10</strain>
    </source>
</reference>
<organism evidence="2 3">
    <name type="scientific">Cylindrobasidium torrendii FP15055 ss-10</name>
    <dbReference type="NCBI Taxonomy" id="1314674"/>
    <lineage>
        <taxon>Eukaryota</taxon>
        <taxon>Fungi</taxon>
        <taxon>Dikarya</taxon>
        <taxon>Basidiomycota</taxon>
        <taxon>Agaricomycotina</taxon>
        <taxon>Agaricomycetes</taxon>
        <taxon>Agaricomycetidae</taxon>
        <taxon>Agaricales</taxon>
        <taxon>Marasmiineae</taxon>
        <taxon>Physalacriaceae</taxon>
        <taxon>Cylindrobasidium</taxon>
    </lineage>
</organism>
<keyword evidence="3" id="KW-1185">Reference proteome</keyword>
<name>A0A0D7BL74_9AGAR</name>
<sequence length="267" mass="29928">MLTDQLNQLLDALGISLPGGIQHPTDLTPSLLLAILESLLQARLPISRELRRSKDHDAKMKIFLGVLQHDVLQGSLELTSIDPRRLARGDWDAVVKIAEVLCWLGRNMDLIQENTTSSPTTSTTMTRTLTHSASVSMETPPTTPNEEDSEDEEETRMPRCIHEIPSPIVVPLSPGARWQSHSSSMDSRLLSLERKISPPVRHSGLISVADDDMEIASFESSLNSSTMLRRPRRRLFDSAYESQQRETVVLLKERARLLTEIARLQHA</sequence>
<feature type="compositionally biased region" description="Low complexity" evidence="1">
    <location>
        <begin position="115"/>
        <end position="140"/>
    </location>
</feature>
<gene>
    <name evidence="2" type="ORF">CYLTODRAFT_487410</name>
</gene>
<evidence type="ECO:0000256" key="1">
    <source>
        <dbReference type="SAM" id="MobiDB-lite"/>
    </source>
</evidence>
<dbReference type="OrthoDB" id="2596754at2759"/>
<dbReference type="Proteomes" id="UP000054007">
    <property type="component" value="Unassembled WGS sequence"/>
</dbReference>
<evidence type="ECO:0000313" key="2">
    <source>
        <dbReference type="EMBL" id="KIY71192.1"/>
    </source>
</evidence>
<evidence type="ECO:0000313" key="3">
    <source>
        <dbReference type="Proteomes" id="UP000054007"/>
    </source>
</evidence>
<protein>
    <recommendedName>
        <fullName evidence="4">DUF5745 domain-containing protein</fullName>
    </recommendedName>
</protein>